<proteinExistence type="inferred from homology"/>
<dbReference type="UniPathway" id="UPA00109">
    <property type="reaction ID" value="UER00189"/>
</dbReference>
<dbReference type="InterPro" id="IPR013785">
    <property type="entry name" value="Aldolase_TIM"/>
</dbReference>
<dbReference type="GO" id="GO:0006096">
    <property type="term" value="P:glycolytic process"/>
    <property type="evidence" value="ECO:0007669"/>
    <property type="project" value="UniProtKB-UniPathway"/>
</dbReference>
<evidence type="ECO:0000313" key="3">
    <source>
        <dbReference type="EMBL" id="PWG60802.1"/>
    </source>
</evidence>
<dbReference type="InterPro" id="IPR000652">
    <property type="entry name" value="Triosephosphate_isomerase"/>
</dbReference>
<dbReference type="EMBL" id="QFFN01000001">
    <property type="protein sequence ID" value="PWG60802.1"/>
    <property type="molecule type" value="Genomic_DNA"/>
</dbReference>
<sequence length="252" mass="27107">MTMAVIALSLKMYFPRRRTVDYCRTLAGLLTERGIGDSGPTMAVLPDFLTLAEVQGILAPVNVRVGAQDMCADDRGAFTGEVSGSDLRDLGASVVELGHVERRTLFHEDDGMVARKVRAAWRNGLTPLLCVGETEREGATAAAERCLGQIASAVGDDRESPLWVAYEPRWAIGASEPASAEYVREVCDRIKQSLGERPSAVLYGGSAGPGLLSRLWPSVDGLFLGRFAHDPHAFMSVVDEAIGLENGDSENK</sequence>
<evidence type="ECO:0000256" key="2">
    <source>
        <dbReference type="RuleBase" id="RU363013"/>
    </source>
</evidence>
<dbReference type="InterPro" id="IPR035990">
    <property type="entry name" value="TIM_sf"/>
</dbReference>
<keyword evidence="2" id="KW-0312">Gluconeogenesis</keyword>
<dbReference type="CDD" id="cd00311">
    <property type="entry name" value="TIM"/>
    <property type="match status" value="1"/>
</dbReference>
<reference evidence="3 4" key="1">
    <citation type="journal article" date="2018" name="Int. J. Syst. Evol. Microbiol.">
        <title>Bifidobacterium catulorum sp. nov., a novel taxon from the faeces of the baby common marmoset (Callithrix jacchus).</title>
        <authorList>
            <person name="Modesto M."/>
            <person name="Michelini S."/>
            <person name="Oki K."/>
            <person name="Biavati B."/>
            <person name="Watanabe K."/>
            <person name="Mattarelli P."/>
        </authorList>
    </citation>
    <scope>NUCLEOTIDE SEQUENCE [LARGE SCALE GENOMIC DNA]</scope>
    <source>
        <strain evidence="3 4">MRM 8.19</strain>
    </source>
</reference>
<accession>A0A2U2MVF4</accession>
<comment type="caution">
    <text evidence="3">The sequence shown here is derived from an EMBL/GenBank/DDBJ whole genome shotgun (WGS) entry which is preliminary data.</text>
</comment>
<dbReference type="GO" id="GO:0019563">
    <property type="term" value="P:glycerol catabolic process"/>
    <property type="evidence" value="ECO:0007669"/>
    <property type="project" value="TreeGrafter"/>
</dbReference>
<dbReference type="GO" id="GO:0005829">
    <property type="term" value="C:cytosol"/>
    <property type="evidence" value="ECO:0007669"/>
    <property type="project" value="TreeGrafter"/>
</dbReference>
<evidence type="ECO:0000256" key="1">
    <source>
        <dbReference type="ARBA" id="ARBA00023235"/>
    </source>
</evidence>
<dbReference type="PANTHER" id="PTHR21139:SF2">
    <property type="entry name" value="TRIOSEPHOSPHATE ISOMERASE"/>
    <property type="match status" value="1"/>
</dbReference>
<gene>
    <name evidence="3" type="ORF">DF200_00820</name>
</gene>
<dbReference type="UniPathway" id="UPA00138"/>
<dbReference type="Proteomes" id="UP000245753">
    <property type="component" value="Unassembled WGS sequence"/>
</dbReference>
<evidence type="ECO:0000313" key="4">
    <source>
        <dbReference type="Proteomes" id="UP000245753"/>
    </source>
</evidence>
<dbReference type="Gene3D" id="3.20.20.70">
    <property type="entry name" value="Aldolase class I"/>
    <property type="match status" value="1"/>
</dbReference>
<comment type="similarity">
    <text evidence="2">Belongs to the triosephosphate isomerase family.</text>
</comment>
<dbReference type="EC" id="5.3.1.1" evidence="2"/>
<comment type="pathway">
    <text evidence="2">Carbohydrate biosynthesis; gluconeogenesis.</text>
</comment>
<dbReference type="PROSITE" id="PS51440">
    <property type="entry name" value="TIM_2"/>
    <property type="match status" value="1"/>
</dbReference>
<dbReference type="PANTHER" id="PTHR21139">
    <property type="entry name" value="TRIOSEPHOSPHATE ISOMERASE"/>
    <property type="match status" value="1"/>
</dbReference>
<comment type="subcellular location">
    <subcellularLocation>
        <location evidence="2">Cytoplasm</location>
    </subcellularLocation>
</comment>
<dbReference type="AlphaFoldDB" id="A0A2U2MVF4"/>
<organism evidence="3 4">
    <name type="scientific">Bifidobacterium catulorum</name>
    <dbReference type="NCBI Taxonomy" id="1630173"/>
    <lineage>
        <taxon>Bacteria</taxon>
        <taxon>Bacillati</taxon>
        <taxon>Actinomycetota</taxon>
        <taxon>Actinomycetes</taxon>
        <taxon>Bifidobacteriales</taxon>
        <taxon>Bifidobacteriaceae</taxon>
        <taxon>Bifidobacterium</taxon>
    </lineage>
</organism>
<keyword evidence="4" id="KW-1185">Reference proteome</keyword>
<keyword evidence="2" id="KW-0324">Glycolysis</keyword>
<dbReference type="GO" id="GO:0046166">
    <property type="term" value="P:glyceraldehyde-3-phosphate biosynthetic process"/>
    <property type="evidence" value="ECO:0007669"/>
    <property type="project" value="TreeGrafter"/>
</dbReference>
<name>A0A2U2MVF4_9BIFI</name>
<dbReference type="GO" id="GO:0006094">
    <property type="term" value="P:gluconeogenesis"/>
    <property type="evidence" value="ECO:0007669"/>
    <property type="project" value="UniProtKB-UniPathway"/>
</dbReference>
<dbReference type="Pfam" id="PF00121">
    <property type="entry name" value="TIM"/>
    <property type="match status" value="1"/>
</dbReference>
<dbReference type="GO" id="GO:0004807">
    <property type="term" value="F:triose-phosphate isomerase activity"/>
    <property type="evidence" value="ECO:0007669"/>
    <property type="project" value="UniProtKB-EC"/>
</dbReference>
<comment type="pathway">
    <text evidence="2">Carbohydrate degradation; glycolysis; D-glyceraldehyde 3-phosphate from glycerone phosphate: step 1/1.</text>
</comment>
<dbReference type="SUPFAM" id="SSF51351">
    <property type="entry name" value="Triosephosphate isomerase (TIM)"/>
    <property type="match status" value="1"/>
</dbReference>
<comment type="subunit">
    <text evidence="2">Homodimer.</text>
</comment>
<keyword evidence="1 2" id="KW-0413">Isomerase</keyword>
<dbReference type="OrthoDB" id="9809429at2"/>
<protein>
    <recommendedName>
        <fullName evidence="2">Triosephosphate isomerase</fullName>
        <ecNumber evidence="2">5.3.1.1</ecNumber>
    </recommendedName>
</protein>
<keyword evidence="2" id="KW-0963">Cytoplasm</keyword>
<comment type="catalytic activity">
    <reaction evidence="2">
        <text>D-glyceraldehyde 3-phosphate = dihydroxyacetone phosphate</text>
        <dbReference type="Rhea" id="RHEA:18585"/>
        <dbReference type="ChEBI" id="CHEBI:57642"/>
        <dbReference type="ChEBI" id="CHEBI:59776"/>
        <dbReference type="EC" id="5.3.1.1"/>
    </reaction>
</comment>